<evidence type="ECO:0000256" key="1">
    <source>
        <dbReference type="ARBA" id="ARBA00004141"/>
    </source>
</evidence>
<evidence type="ECO:0000313" key="9">
    <source>
        <dbReference type="EMBL" id="TIC03557.1"/>
    </source>
</evidence>
<dbReference type="PANTHER" id="PTHR10978:SF5">
    <property type="entry name" value="SUCCINATE DEHYDROGENASE CYTOCHROME B560 SUBUNIT, MITOCHONDRIAL"/>
    <property type="match status" value="1"/>
</dbReference>
<evidence type="ECO:0000256" key="7">
    <source>
        <dbReference type="ARBA" id="ARBA00023136"/>
    </source>
</evidence>
<dbReference type="InterPro" id="IPR014314">
    <property type="entry name" value="Succ_DH_cytb556"/>
</dbReference>
<evidence type="ECO:0000313" key="11">
    <source>
        <dbReference type="Proteomes" id="UP000305647"/>
    </source>
</evidence>
<dbReference type="EMBL" id="SPRC01000005">
    <property type="protein sequence ID" value="TIB81769.1"/>
    <property type="molecule type" value="Genomic_DNA"/>
</dbReference>
<keyword evidence="3" id="KW-0812">Transmembrane</keyword>
<dbReference type="NCBIfam" id="TIGR02970">
    <property type="entry name" value="succ_dehyd_cytB"/>
    <property type="match status" value="1"/>
</dbReference>
<dbReference type="GO" id="GO:0006121">
    <property type="term" value="P:mitochondrial electron transport, succinate to ubiquinone"/>
    <property type="evidence" value="ECO:0007669"/>
    <property type="project" value="TreeGrafter"/>
</dbReference>
<evidence type="ECO:0000256" key="3">
    <source>
        <dbReference type="ARBA" id="ARBA00022692"/>
    </source>
</evidence>
<keyword evidence="2" id="KW-0349">Heme</keyword>
<dbReference type="InterPro" id="IPR034804">
    <property type="entry name" value="SQR/QFR_C/D"/>
</dbReference>
<sequence>MMISRTGIHANCVRAFAQPNLRLTTKFALQQRFLKTEALNESENLALLNRQRNLRPSSPHFTIYQPQLTWLASIGHRVTGVGLSAGIYAFAIGYVTLPFVGAGFDSQSLIELVQSAPVWFKTLVKAPVAAAFSFHSLNGIRHLLWDTGKFLTLKGAYQSGYAVLGLSAISTIGIRANSSNAVQPMADDNALRVILIPLPAKSERGEF</sequence>
<evidence type="ECO:0000256" key="2">
    <source>
        <dbReference type="ARBA" id="ARBA00022617"/>
    </source>
</evidence>
<evidence type="ECO:0000313" key="13">
    <source>
        <dbReference type="Proteomes" id="UP000310685"/>
    </source>
</evidence>
<dbReference type="PROSITE" id="PS01001">
    <property type="entry name" value="SDH_CYT_2"/>
    <property type="match status" value="1"/>
</dbReference>
<evidence type="ECO:0000313" key="10">
    <source>
        <dbReference type="EMBL" id="TIC33023.1"/>
    </source>
</evidence>
<dbReference type="InterPro" id="IPR018495">
    <property type="entry name" value="Succ_DH_cyt_bsu_CS"/>
</dbReference>
<dbReference type="SUPFAM" id="SSF81343">
    <property type="entry name" value="Fumarate reductase respiratory complex transmembrane subunits"/>
    <property type="match status" value="1"/>
</dbReference>
<organism evidence="8 13">
    <name type="scientific">Wallemia mellicola</name>
    <dbReference type="NCBI Taxonomy" id="1708541"/>
    <lineage>
        <taxon>Eukaryota</taxon>
        <taxon>Fungi</taxon>
        <taxon>Dikarya</taxon>
        <taxon>Basidiomycota</taxon>
        <taxon>Wallemiomycotina</taxon>
        <taxon>Wallemiomycetes</taxon>
        <taxon>Wallemiales</taxon>
        <taxon>Wallemiaceae</taxon>
        <taxon>Wallemia</taxon>
    </lineage>
</organism>
<comment type="caution">
    <text evidence="8">The sequence shown here is derived from an EMBL/GenBank/DDBJ whole genome shotgun (WGS) entry which is preliminary data.</text>
</comment>
<evidence type="ECO:0000313" key="8">
    <source>
        <dbReference type="EMBL" id="TIB81769.1"/>
    </source>
</evidence>
<dbReference type="GO" id="GO:0006099">
    <property type="term" value="P:tricarboxylic acid cycle"/>
    <property type="evidence" value="ECO:0007669"/>
    <property type="project" value="InterPro"/>
</dbReference>
<evidence type="ECO:0000256" key="5">
    <source>
        <dbReference type="ARBA" id="ARBA00022989"/>
    </source>
</evidence>
<evidence type="ECO:0000313" key="12">
    <source>
        <dbReference type="Proteomes" id="UP000307169"/>
    </source>
</evidence>
<dbReference type="GO" id="GO:0005739">
    <property type="term" value="C:mitochondrion"/>
    <property type="evidence" value="ECO:0007669"/>
    <property type="project" value="GOC"/>
</dbReference>
<comment type="subcellular location">
    <subcellularLocation>
        <location evidence="1">Membrane</location>
        <topology evidence="1">Multi-pass membrane protein</topology>
    </subcellularLocation>
</comment>
<dbReference type="PANTHER" id="PTHR10978">
    <property type="entry name" value="SUCCINATE DEHYDROGENASE CYTOCHROME B560 SUBUNIT"/>
    <property type="match status" value="1"/>
</dbReference>
<name>A0A4T0S3R5_9BASI</name>
<dbReference type="Proteomes" id="UP000310685">
    <property type="component" value="Unassembled WGS sequence"/>
</dbReference>
<dbReference type="InterPro" id="IPR000701">
    <property type="entry name" value="SuccDH_FuR_B_TM-su"/>
</dbReference>
<dbReference type="Proteomes" id="UP000307169">
    <property type="component" value="Unassembled WGS sequence"/>
</dbReference>
<dbReference type="GO" id="GO:0046872">
    <property type="term" value="F:metal ion binding"/>
    <property type="evidence" value="ECO:0007669"/>
    <property type="project" value="UniProtKB-KW"/>
</dbReference>
<dbReference type="CDD" id="cd03499">
    <property type="entry name" value="SQR_TypeC_SdhC"/>
    <property type="match status" value="1"/>
</dbReference>
<protein>
    <submittedName>
        <fullName evidence="8">Cytochrome b560 subunit of succinate dehydrogenase</fullName>
    </submittedName>
</protein>
<dbReference type="GO" id="GO:0016020">
    <property type="term" value="C:membrane"/>
    <property type="evidence" value="ECO:0007669"/>
    <property type="project" value="UniProtKB-SubCell"/>
</dbReference>
<dbReference type="Proteomes" id="UP000305647">
    <property type="component" value="Unassembled WGS sequence"/>
</dbReference>
<dbReference type="Pfam" id="PF01127">
    <property type="entry name" value="Sdh_cyt"/>
    <property type="match status" value="1"/>
</dbReference>
<keyword evidence="5" id="KW-1133">Transmembrane helix</keyword>
<dbReference type="Gene3D" id="1.20.1300.10">
    <property type="entry name" value="Fumarate reductase/succinate dehydrogenase, transmembrane subunit"/>
    <property type="match status" value="1"/>
</dbReference>
<dbReference type="AlphaFoldDB" id="A0A4T0S3R5"/>
<gene>
    <name evidence="10" type="ORF">E3Q10_00937</name>
    <name evidence="9" type="ORF">E3Q17_00815</name>
    <name evidence="8" type="ORF">E3Q22_00754</name>
</gene>
<dbReference type="EMBL" id="SPRH01000006">
    <property type="protein sequence ID" value="TIC03557.1"/>
    <property type="molecule type" value="Genomic_DNA"/>
</dbReference>
<dbReference type="EMBL" id="SPRO01000006">
    <property type="protein sequence ID" value="TIC33023.1"/>
    <property type="molecule type" value="Genomic_DNA"/>
</dbReference>
<evidence type="ECO:0000256" key="4">
    <source>
        <dbReference type="ARBA" id="ARBA00022723"/>
    </source>
</evidence>
<keyword evidence="7" id="KW-0472">Membrane</keyword>
<keyword evidence="6" id="KW-0408">Iron</keyword>
<accession>A0A4T0S3R5</accession>
<proteinExistence type="predicted"/>
<evidence type="ECO:0000256" key="6">
    <source>
        <dbReference type="ARBA" id="ARBA00023004"/>
    </source>
</evidence>
<dbReference type="GO" id="GO:0009055">
    <property type="term" value="F:electron transfer activity"/>
    <property type="evidence" value="ECO:0007669"/>
    <property type="project" value="InterPro"/>
</dbReference>
<reference evidence="11 12" key="1">
    <citation type="submission" date="2019-03" db="EMBL/GenBank/DDBJ databases">
        <title>Sequencing 25 genomes of Wallemia mellicola.</title>
        <authorList>
            <person name="Gostincar C."/>
        </authorList>
    </citation>
    <scope>NUCLEOTIDE SEQUENCE [LARGE SCALE GENOMIC DNA]</scope>
    <source>
        <strain evidence="9 12">EXF-1262</strain>
        <strain evidence="8 13">EXF-6152</strain>
        <strain evidence="10 11">EXF-8738</strain>
    </source>
</reference>
<keyword evidence="4" id="KW-0479">Metal-binding</keyword>